<dbReference type="NCBIfam" id="TIGR01430">
    <property type="entry name" value="aden_deam"/>
    <property type="match status" value="1"/>
</dbReference>
<dbReference type="InterPro" id="IPR006330">
    <property type="entry name" value="Ado/ade_deaminase"/>
</dbReference>
<evidence type="ECO:0000256" key="5">
    <source>
        <dbReference type="ARBA" id="ARBA00022833"/>
    </source>
</evidence>
<dbReference type="Pfam" id="PF00962">
    <property type="entry name" value="A_deaminase"/>
    <property type="match status" value="1"/>
</dbReference>
<dbReference type="GO" id="GO:0046872">
    <property type="term" value="F:metal ion binding"/>
    <property type="evidence" value="ECO:0007669"/>
    <property type="project" value="UniProtKB-KW"/>
</dbReference>
<dbReference type="InterPro" id="IPR032466">
    <property type="entry name" value="Metal_Hydrolase"/>
</dbReference>
<evidence type="ECO:0000259" key="6">
    <source>
        <dbReference type="Pfam" id="PF00962"/>
    </source>
</evidence>
<keyword evidence="5" id="KW-0862">Zinc</keyword>
<evidence type="ECO:0000256" key="2">
    <source>
        <dbReference type="ARBA" id="ARBA00006676"/>
    </source>
</evidence>
<evidence type="ECO:0000256" key="3">
    <source>
        <dbReference type="ARBA" id="ARBA00022723"/>
    </source>
</evidence>
<keyword evidence="8" id="KW-1185">Reference proteome</keyword>
<reference evidence="8" key="1">
    <citation type="submission" date="2016-10" db="EMBL/GenBank/DDBJ databases">
        <authorList>
            <person name="Varghese N."/>
            <person name="Submissions S."/>
        </authorList>
    </citation>
    <scope>NUCLEOTIDE SEQUENCE [LARGE SCALE GENOMIC DNA]</scope>
    <source>
        <strain evidence="8">IBRC-M 10655</strain>
    </source>
</reference>
<dbReference type="PANTHER" id="PTHR43114">
    <property type="entry name" value="ADENINE DEAMINASE"/>
    <property type="match status" value="1"/>
</dbReference>
<dbReference type="EMBL" id="FNJB01000001">
    <property type="protein sequence ID" value="SDN93587.1"/>
    <property type="molecule type" value="Genomic_DNA"/>
</dbReference>
<dbReference type="AlphaFoldDB" id="A0A1H0FG08"/>
<evidence type="ECO:0000256" key="4">
    <source>
        <dbReference type="ARBA" id="ARBA00022801"/>
    </source>
</evidence>
<protein>
    <submittedName>
        <fullName evidence="7">Adenosine deaminase</fullName>
    </submittedName>
</protein>
<dbReference type="SUPFAM" id="SSF51556">
    <property type="entry name" value="Metallo-dependent hydrolases"/>
    <property type="match status" value="1"/>
</dbReference>
<feature type="domain" description="Adenosine deaminase" evidence="6">
    <location>
        <begin position="20"/>
        <end position="335"/>
    </location>
</feature>
<proteinExistence type="inferred from homology"/>
<gene>
    <name evidence="7" type="ORF">SAMN05192558_101359</name>
</gene>
<keyword evidence="4" id="KW-0378">Hydrolase</keyword>
<comment type="cofactor">
    <cofactor evidence="1">
        <name>Zn(2+)</name>
        <dbReference type="ChEBI" id="CHEBI:29105"/>
    </cofactor>
</comment>
<comment type="similarity">
    <text evidence="2">Belongs to the metallo-dependent hydrolases superfamily. Adenosine and AMP deaminases family.</text>
</comment>
<dbReference type="Gene3D" id="3.20.20.140">
    <property type="entry name" value="Metal-dependent hydrolases"/>
    <property type="match status" value="1"/>
</dbReference>
<dbReference type="PANTHER" id="PTHR43114:SF6">
    <property type="entry name" value="ADENINE DEAMINASE"/>
    <property type="match status" value="1"/>
</dbReference>
<keyword evidence="3" id="KW-0479">Metal-binding</keyword>
<dbReference type="Proteomes" id="UP000199651">
    <property type="component" value="Unassembled WGS sequence"/>
</dbReference>
<accession>A0A1H0FG08</accession>
<dbReference type="STRING" id="504798.SAMN05421871_103511"/>
<evidence type="ECO:0000256" key="1">
    <source>
        <dbReference type="ARBA" id="ARBA00001947"/>
    </source>
</evidence>
<dbReference type="GO" id="GO:0019239">
    <property type="term" value="F:deaminase activity"/>
    <property type="evidence" value="ECO:0007669"/>
    <property type="project" value="InterPro"/>
</dbReference>
<name>A0A1H0FG08_9PSEU</name>
<sequence length="338" mass="36133">MRRARRGSYGCHMRSLVELPKVHLQVHLESTIRSATLVEIGAGHGIEVPPEVSDGPFSFDGFRAFADQNSRVRECLRAPEDFRRIAVEFCEDEAAQGARYAEAMFTAASHGERLGDLETPLAAVLDGLAEGRRRFGVEVGLILDHSRRRSVERAWRSVELASRFPGVVGVGLAGDEAYPAAPFAEVFARARELGLRVVHHAGECGGPDSVREAVRVGSAERIGHGISVLADREVLAEVRDLGIALEVCPSSNVALGLVGSLPEHPLPRLVAAGLAVTLNTDIPNVTGTTLTTEFELARSVFGFDDEVLAGFALASVEASFAPAGVKRELAAGVARWLG</sequence>
<dbReference type="GO" id="GO:0016814">
    <property type="term" value="F:hydrolase activity, acting on carbon-nitrogen (but not peptide) bonds, in cyclic amidines"/>
    <property type="evidence" value="ECO:0007669"/>
    <property type="project" value="UniProtKB-ARBA"/>
</dbReference>
<dbReference type="InterPro" id="IPR001365">
    <property type="entry name" value="A_deaminase_dom"/>
</dbReference>
<evidence type="ECO:0000313" key="8">
    <source>
        <dbReference type="Proteomes" id="UP000199651"/>
    </source>
</evidence>
<evidence type="ECO:0000313" key="7">
    <source>
        <dbReference type="EMBL" id="SDN93587.1"/>
    </source>
</evidence>
<organism evidence="7 8">
    <name type="scientific">Actinokineospora alba</name>
    <dbReference type="NCBI Taxonomy" id="504798"/>
    <lineage>
        <taxon>Bacteria</taxon>
        <taxon>Bacillati</taxon>
        <taxon>Actinomycetota</taxon>
        <taxon>Actinomycetes</taxon>
        <taxon>Pseudonocardiales</taxon>
        <taxon>Pseudonocardiaceae</taxon>
        <taxon>Actinokineospora</taxon>
    </lineage>
</organism>